<feature type="transmembrane region" description="Helical" evidence="1">
    <location>
        <begin position="12"/>
        <end position="31"/>
    </location>
</feature>
<keyword evidence="1" id="KW-0472">Membrane</keyword>
<feature type="domain" description="Beta-lactamase-related" evidence="2">
    <location>
        <begin position="45"/>
        <end position="393"/>
    </location>
</feature>
<dbReference type="OrthoDB" id="119951at2"/>
<dbReference type="Proteomes" id="UP000070299">
    <property type="component" value="Unassembled WGS sequence"/>
</dbReference>
<sequence>MKDKTFDSKVTSVVNTILAAVILFSFSALSLSKEPQKKIFNELDELFEKARLDIKAPSLVFGVVTDEGLVHSRGFGSRTLPDGTAPDNQTAFRIASMTKMMTALLVLDLQDQGLLYLDAPAETYAKALASLTYPTTDSRKITVRDLLNHTSGFVTDNPWADRQMARTNEELNAFLAKAEPFAYAPGEHAEYSNLGYVVLGKIIENVSGRSFAEQLQNRLLKPLKMNNTTLDLNTLTLAQRAGAYNLVDGKYLQEPVLESGSFDPLGGIWTNVEDYGKFVAWMLASWPAHDGPERTLIPRRVVRSVTDGVSLLGASKGSGMVSENDCTMSSAYSMGLGIKKHCDAGLVLTHGGGFPGFGSYVVMMPDKGLGVFSFANETYANAFGPVWDAARKLINSDLGKSPHQYTADVRMQKAYEGVIEAYASSDIQTANLTFADNFFLDRSQERWARQLKEIKSDAGECKVGDLKPVSRLSGEFEWLCAKARVAGYLLQSPLNPANIQMLHLRVILRDGNGRDLVLDNDFH</sequence>
<dbReference type="InterPro" id="IPR001466">
    <property type="entry name" value="Beta-lactam-related"/>
</dbReference>
<evidence type="ECO:0000256" key="1">
    <source>
        <dbReference type="SAM" id="Phobius"/>
    </source>
</evidence>
<keyword evidence="1" id="KW-1133">Transmembrane helix</keyword>
<dbReference type="InterPro" id="IPR012338">
    <property type="entry name" value="Beta-lactam/transpept-like"/>
</dbReference>
<dbReference type="PANTHER" id="PTHR46825:SF9">
    <property type="entry name" value="BETA-LACTAMASE-RELATED DOMAIN-CONTAINING PROTEIN"/>
    <property type="match status" value="1"/>
</dbReference>
<dbReference type="STRING" id="1799789.AX660_01195"/>
<dbReference type="InterPro" id="IPR050491">
    <property type="entry name" value="AmpC-like"/>
</dbReference>
<reference evidence="4" key="1">
    <citation type="submission" date="2016-02" db="EMBL/GenBank/DDBJ databases">
        <authorList>
            <person name="Schultz-Johansen M."/>
            <person name="Glaring M.A."/>
            <person name="Bech P.K."/>
            <person name="Stougaard P."/>
        </authorList>
    </citation>
    <scope>NUCLEOTIDE SEQUENCE [LARGE SCALE GENOMIC DNA]</scope>
    <source>
        <strain evidence="4">S66</strain>
    </source>
</reference>
<keyword evidence="1" id="KW-0812">Transmembrane</keyword>
<dbReference type="RefSeq" id="WP_068381252.1">
    <property type="nucleotide sequence ID" value="NZ_LSNE01000014.1"/>
</dbReference>
<dbReference type="EMBL" id="LSNE01000014">
    <property type="protein sequence ID" value="KXI27212.1"/>
    <property type="molecule type" value="Genomic_DNA"/>
</dbReference>
<keyword evidence="4" id="KW-1185">Reference proteome</keyword>
<dbReference type="PANTHER" id="PTHR46825">
    <property type="entry name" value="D-ALANYL-D-ALANINE-CARBOXYPEPTIDASE/ENDOPEPTIDASE AMPH"/>
    <property type="match status" value="1"/>
</dbReference>
<accession>A0A148KLL7</accession>
<dbReference type="Gene3D" id="3.40.710.10">
    <property type="entry name" value="DD-peptidase/beta-lactamase superfamily"/>
    <property type="match status" value="1"/>
</dbReference>
<protein>
    <recommendedName>
        <fullName evidence="2">Beta-lactamase-related domain-containing protein</fullName>
    </recommendedName>
</protein>
<dbReference type="Pfam" id="PF00144">
    <property type="entry name" value="Beta-lactamase"/>
    <property type="match status" value="1"/>
</dbReference>
<dbReference type="SUPFAM" id="SSF56601">
    <property type="entry name" value="beta-lactamase/transpeptidase-like"/>
    <property type="match status" value="1"/>
</dbReference>
<comment type="caution">
    <text evidence="3">The sequence shown here is derived from an EMBL/GenBank/DDBJ whole genome shotgun (WGS) entry which is preliminary data.</text>
</comment>
<organism evidence="3 4">
    <name type="scientific">Paraglaciecola hydrolytica</name>
    <dbReference type="NCBI Taxonomy" id="1799789"/>
    <lineage>
        <taxon>Bacteria</taxon>
        <taxon>Pseudomonadati</taxon>
        <taxon>Pseudomonadota</taxon>
        <taxon>Gammaproteobacteria</taxon>
        <taxon>Alteromonadales</taxon>
        <taxon>Alteromonadaceae</taxon>
        <taxon>Paraglaciecola</taxon>
    </lineage>
</organism>
<dbReference type="AlphaFoldDB" id="A0A148KLL7"/>
<name>A0A148KLL7_9ALTE</name>
<evidence type="ECO:0000313" key="3">
    <source>
        <dbReference type="EMBL" id="KXI27212.1"/>
    </source>
</evidence>
<gene>
    <name evidence="3" type="ORF">AX660_01195</name>
</gene>
<proteinExistence type="predicted"/>
<evidence type="ECO:0000313" key="4">
    <source>
        <dbReference type="Proteomes" id="UP000070299"/>
    </source>
</evidence>
<evidence type="ECO:0000259" key="2">
    <source>
        <dbReference type="Pfam" id="PF00144"/>
    </source>
</evidence>